<dbReference type="Pfam" id="PF16850">
    <property type="entry name" value="Inhibitor_I66"/>
    <property type="match status" value="1"/>
</dbReference>
<organism evidence="1 2">
    <name type="scientific">Arthrobotrys musiformis</name>
    <dbReference type="NCBI Taxonomy" id="47236"/>
    <lineage>
        <taxon>Eukaryota</taxon>
        <taxon>Fungi</taxon>
        <taxon>Dikarya</taxon>
        <taxon>Ascomycota</taxon>
        <taxon>Pezizomycotina</taxon>
        <taxon>Orbiliomycetes</taxon>
        <taxon>Orbiliales</taxon>
        <taxon>Orbiliaceae</taxon>
        <taxon>Arthrobotrys</taxon>
    </lineage>
</organism>
<dbReference type="GO" id="GO:0004867">
    <property type="term" value="F:serine-type endopeptidase inhibitor activity"/>
    <property type="evidence" value="ECO:0007669"/>
    <property type="project" value="InterPro"/>
</dbReference>
<protein>
    <submittedName>
        <fullName evidence="1">Uncharacterized protein</fullName>
    </submittedName>
</protein>
<sequence length="209" mass="23931">MSFRSEQYFIYGSDSFTERPISRSAYEDRSLGPKQIWLLPEGTRGLVPWNIVKSDFGYIFQSRGAPTGEAEGAVVAILNENWDPYIQWIVEPVPNDQNLFRYCRPLLLVLYSYDVASTETFIYRALEFGHGIGNTGQWKNKEAALATEDKGQGAQNFRIVRANLNPNEEGYEFSHYSTNYSERHGFGKGLDADPQSHCDYGKRQKEFRS</sequence>
<dbReference type="Gene3D" id="2.80.10.50">
    <property type="match status" value="1"/>
</dbReference>
<gene>
    <name evidence="1" type="ORF">TWF481_000698</name>
</gene>
<reference evidence="1 2" key="1">
    <citation type="submission" date="2023-08" db="EMBL/GenBank/DDBJ databases">
        <authorList>
            <person name="Palmer J.M."/>
        </authorList>
    </citation>
    <scope>NUCLEOTIDE SEQUENCE [LARGE SCALE GENOMIC DNA]</scope>
    <source>
        <strain evidence="1 2">TWF481</strain>
    </source>
</reference>
<dbReference type="EMBL" id="JAVHJL010000001">
    <property type="protein sequence ID" value="KAK6511792.1"/>
    <property type="molecule type" value="Genomic_DNA"/>
</dbReference>
<proteinExistence type="predicted"/>
<evidence type="ECO:0000313" key="1">
    <source>
        <dbReference type="EMBL" id="KAK6511792.1"/>
    </source>
</evidence>
<evidence type="ECO:0000313" key="2">
    <source>
        <dbReference type="Proteomes" id="UP001370758"/>
    </source>
</evidence>
<dbReference type="Proteomes" id="UP001370758">
    <property type="component" value="Unassembled WGS sequence"/>
</dbReference>
<dbReference type="AlphaFoldDB" id="A0AAV9WND7"/>
<name>A0AAV9WND7_9PEZI</name>
<comment type="caution">
    <text evidence="1">The sequence shown here is derived from an EMBL/GenBank/DDBJ whole genome shotgun (WGS) entry which is preliminary data.</text>
</comment>
<dbReference type="InterPro" id="IPR031755">
    <property type="entry name" value="Inhibitor_I66"/>
</dbReference>
<accession>A0AAV9WND7</accession>
<keyword evidence="2" id="KW-1185">Reference proteome</keyword>